<dbReference type="InterPro" id="IPR036465">
    <property type="entry name" value="vWFA_dom_sf"/>
</dbReference>
<feature type="non-terminal residue" evidence="2">
    <location>
        <position position="111"/>
    </location>
</feature>
<accession>A0A087U8G8</accession>
<keyword evidence="2" id="KW-0687">Ribonucleoprotein</keyword>
<dbReference type="GO" id="GO:1990904">
    <property type="term" value="C:ribonucleoprotein complex"/>
    <property type="evidence" value="ECO:0007669"/>
    <property type="project" value="UniProtKB-KW"/>
</dbReference>
<dbReference type="InterPro" id="IPR056800">
    <property type="entry name" value="vWA_Ro60"/>
</dbReference>
<protein>
    <submittedName>
        <fullName evidence="2">SS-A/Ro ribonucleoprotein</fullName>
    </submittedName>
</protein>
<name>A0A087U8G8_STEMI</name>
<dbReference type="PANTHER" id="PTHR14202:SF0">
    <property type="entry name" value="RNA-BINDING PROTEIN RO60"/>
    <property type="match status" value="1"/>
</dbReference>
<evidence type="ECO:0000259" key="1">
    <source>
        <dbReference type="Pfam" id="PF25045"/>
    </source>
</evidence>
<dbReference type="OrthoDB" id="6098064at2759"/>
<dbReference type="STRING" id="407821.A0A087U8G8"/>
<dbReference type="Proteomes" id="UP000054359">
    <property type="component" value="Unassembled WGS sequence"/>
</dbReference>
<keyword evidence="3" id="KW-1185">Reference proteome</keyword>
<dbReference type="Gene3D" id="3.40.50.410">
    <property type="entry name" value="von Willebrand factor, type A domain"/>
    <property type="match status" value="1"/>
</dbReference>
<dbReference type="GO" id="GO:0003723">
    <property type="term" value="F:RNA binding"/>
    <property type="evidence" value="ECO:0007669"/>
    <property type="project" value="InterPro"/>
</dbReference>
<dbReference type="InterPro" id="IPR040322">
    <property type="entry name" value="TROVE2"/>
</dbReference>
<organism evidence="2 3">
    <name type="scientific">Stegodyphus mimosarum</name>
    <name type="common">African social velvet spider</name>
    <dbReference type="NCBI Taxonomy" id="407821"/>
    <lineage>
        <taxon>Eukaryota</taxon>
        <taxon>Metazoa</taxon>
        <taxon>Ecdysozoa</taxon>
        <taxon>Arthropoda</taxon>
        <taxon>Chelicerata</taxon>
        <taxon>Arachnida</taxon>
        <taxon>Araneae</taxon>
        <taxon>Araneomorphae</taxon>
        <taxon>Entelegynae</taxon>
        <taxon>Eresoidea</taxon>
        <taxon>Eresidae</taxon>
        <taxon>Stegodyphus</taxon>
    </lineage>
</organism>
<feature type="domain" description="RNA-binding protein RO60 vWA" evidence="1">
    <location>
        <begin position="1"/>
        <end position="107"/>
    </location>
</feature>
<evidence type="ECO:0000313" key="2">
    <source>
        <dbReference type="EMBL" id="KFM73657.1"/>
    </source>
</evidence>
<dbReference type="AlphaFoldDB" id="A0A087U8G8"/>
<gene>
    <name evidence="2" type="ORF">X975_24301</name>
</gene>
<dbReference type="SUPFAM" id="SSF53300">
    <property type="entry name" value="vWA-like"/>
    <property type="match status" value="1"/>
</dbReference>
<dbReference type="Pfam" id="PF25045">
    <property type="entry name" value="vWA_Ro60"/>
    <property type="match status" value="1"/>
</dbReference>
<proteinExistence type="predicted"/>
<evidence type="ECO:0000313" key="3">
    <source>
        <dbReference type="Proteomes" id="UP000054359"/>
    </source>
</evidence>
<dbReference type="EMBL" id="KK118709">
    <property type="protein sequence ID" value="KFM73657.1"/>
    <property type="molecule type" value="Genomic_DNA"/>
</dbReference>
<dbReference type="PANTHER" id="PTHR14202">
    <property type="entry name" value="60 KDA RIBONUCLEOPROTEIN SSA/RO"/>
    <property type="match status" value="1"/>
</dbReference>
<dbReference type="OMA" id="APIQWAS"/>
<reference evidence="2 3" key="1">
    <citation type="submission" date="2013-11" db="EMBL/GenBank/DDBJ databases">
        <title>Genome sequencing of Stegodyphus mimosarum.</title>
        <authorList>
            <person name="Bechsgaard J."/>
        </authorList>
    </citation>
    <scope>NUCLEOTIDE SEQUENCE [LARGE SCALE GENOMIC DNA]</scope>
</reference>
<sequence length="111" mass="12479">MTLGDVVEHLSSVAAGPVDLSAPIQWASEKKKCFDTFLVFTDHLASTEVGDLLSIFRNYKENMNLPNTRYFLSTLCDKESSFPYEEASMLNVVGFNPKLLKMIQDFTCGIF</sequence>